<reference evidence="2 3" key="1">
    <citation type="submission" date="2019-08" db="EMBL/GenBank/DDBJ databases">
        <title>Lewinella sp. strain SSH13 Genome sequencing and assembly.</title>
        <authorList>
            <person name="Kim I."/>
        </authorList>
    </citation>
    <scope>NUCLEOTIDE SEQUENCE [LARGE SCALE GENOMIC DNA]</scope>
    <source>
        <strain evidence="2 3">SSH13</strain>
    </source>
</reference>
<feature type="domain" description="PD-(D/E)XK endonuclease-like" evidence="1">
    <location>
        <begin position="642"/>
        <end position="896"/>
    </location>
</feature>
<comment type="caution">
    <text evidence="2">The sequence shown here is derived from an EMBL/GenBank/DDBJ whole genome shotgun (WGS) entry which is preliminary data.</text>
</comment>
<proteinExistence type="predicted"/>
<dbReference type="InterPro" id="IPR038726">
    <property type="entry name" value="PDDEXK_AddAB-type"/>
</dbReference>
<dbReference type="Proteomes" id="UP000321907">
    <property type="component" value="Unassembled WGS sequence"/>
</dbReference>
<gene>
    <name evidence="2" type="ORF">FUA23_17090</name>
</gene>
<dbReference type="AlphaFoldDB" id="A0A5C7FKM3"/>
<sequence>MTILLGQTLSDALTLPAAPVNVADEAYMNPSGLLRYLEGFYALGAPSINREALRNEQYRQLLSAHLAMNEAEAGFAPFYQASFEADQTATAEELLGRRDELIDAGYPVHQEAGEETPERIRVLHELEALLHDDRYELNLLPGLADRLRVLLSVLPENRHPRLTIWLNEPRHLFGPGTRRLLDVLGNMGDTIKPLPDPSVPVTDNDLGRWQTILNNALISPSAESRRKAFLKGDGSLVILKARRETHIAAYLARLLKKNPDWQPGVLLPLRNQTLDNALLAEGLPSIGVPSTSLARPSLQVLKLVTTFLWKPMEIDRVMEFVSLVTKPLNWRLANRIAVFLADTPGMFGPRWFAMLEGFFREMEEDRNWPQSRLEATRKQYETWFRRRTYDRDAKVPKFDLRDLFNSLREWALEEFAELKKKNTENNGLLVLAAQALRAMELLDAQPETELSYLEVERLVRTVYEPAPTQFQHREKGALETIFAPASALKRPDGPELKQLIWWDFIEHEPDYFFSRYYPEELQFLRERGVQTNGPEEQNELSAWTQLRPVLHVRNQLILCLPELLNGSIVEAHPLLGDLEAAFPDGALDAITVNIDAAGEAPAVLAGKEAPRFVPVPVKPLAGPVPQLKIDRPGAIKERDPETPTALEDLLYYPYKWVFRHQLKLKGTPILSIAGENRLRGNLGHLFIERLLNQIKADGKAYTREMVAEWINGNWRKLLENEGAVLLEYGQEPERVQFVRTMHYAAWSLVHYLQENGWSIRGSEEVLEGELEPMGGQPVKGRADLVLERERNGRAEVAIVDLKWRGKTTFRNLLRNAKDVQLCLYAAFAIQDKERPADTVHTAYFVIRDALMIARNELAFANIETVSGPDDAVVVQRETLKKVRATYNWRWEQFHDGLVEVRCQETLGELEDLYLDLDHDSLLEPGSEDARFDDYRSLIGLVR</sequence>
<accession>A0A5C7FKM3</accession>
<evidence type="ECO:0000313" key="2">
    <source>
        <dbReference type="EMBL" id="TXF87875.1"/>
    </source>
</evidence>
<dbReference type="EMBL" id="VOXD01000030">
    <property type="protein sequence ID" value="TXF87875.1"/>
    <property type="molecule type" value="Genomic_DNA"/>
</dbReference>
<evidence type="ECO:0000259" key="1">
    <source>
        <dbReference type="Pfam" id="PF12705"/>
    </source>
</evidence>
<evidence type="ECO:0000313" key="3">
    <source>
        <dbReference type="Proteomes" id="UP000321907"/>
    </source>
</evidence>
<dbReference type="OrthoDB" id="1488830at2"/>
<dbReference type="Pfam" id="PF12705">
    <property type="entry name" value="PDDEXK_1"/>
    <property type="match status" value="1"/>
</dbReference>
<keyword evidence="3" id="KW-1185">Reference proteome</keyword>
<dbReference type="RefSeq" id="WP_147931986.1">
    <property type="nucleotide sequence ID" value="NZ_VOXD01000030.1"/>
</dbReference>
<organism evidence="2 3">
    <name type="scientific">Neolewinella aurantiaca</name>
    <dbReference type="NCBI Taxonomy" id="2602767"/>
    <lineage>
        <taxon>Bacteria</taxon>
        <taxon>Pseudomonadati</taxon>
        <taxon>Bacteroidota</taxon>
        <taxon>Saprospiria</taxon>
        <taxon>Saprospirales</taxon>
        <taxon>Lewinellaceae</taxon>
        <taxon>Neolewinella</taxon>
    </lineage>
</organism>
<name>A0A5C7FKM3_9BACT</name>
<protein>
    <submittedName>
        <fullName evidence="2">PD-(D/E)XK nuclease family protein</fullName>
    </submittedName>
</protein>